<evidence type="ECO:0000313" key="2">
    <source>
        <dbReference type="EMBL" id="EFB72098.1"/>
    </source>
</evidence>
<proteinExistence type="predicted"/>
<feature type="domain" description="HTH-like" evidence="1">
    <location>
        <begin position="4"/>
        <end position="50"/>
    </location>
</feature>
<dbReference type="Pfam" id="PF13276">
    <property type="entry name" value="HTH_21"/>
    <property type="match status" value="1"/>
</dbReference>
<dbReference type="eggNOG" id="COG2801">
    <property type="taxonomic scope" value="Bacteria"/>
</dbReference>
<sequence length="65" mass="7248">MRSQVQELHNISHGSAGARTIATIVTTQYSVNMSRYLAGKLMKEIGITSCQHVKCLINRSVVRIF</sequence>
<evidence type="ECO:0000313" key="3">
    <source>
        <dbReference type="Proteomes" id="UP000005512"/>
    </source>
</evidence>
<dbReference type="InterPro" id="IPR025948">
    <property type="entry name" value="HTH-like_dom"/>
</dbReference>
<comment type="caution">
    <text evidence="2">The sequence shown here is derived from an EMBL/GenBank/DDBJ whole genome shotgun (WGS) entry which is preliminary data.</text>
</comment>
<dbReference type="EMBL" id="ABXV02000027">
    <property type="protein sequence ID" value="EFB72098.1"/>
    <property type="molecule type" value="Genomic_DNA"/>
</dbReference>
<evidence type="ECO:0000259" key="1">
    <source>
        <dbReference type="Pfam" id="PF13276"/>
    </source>
</evidence>
<dbReference type="STRING" id="500637.PROVRUST_06853"/>
<keyword evidence="3" id="KW-1185">Reference proteome</keyword>
<accession>D1P3I2</accession>
<dbReference type="Proteomes" id="UP000005512">
    <property type="component" value="Unassembled WGS sequence"/>
</dbReference>
<organism evidence="2 3">
    <name type="scientific">Providencia rustigianii DSM 4541</name>
    <dbReference type="NCBI Taxonomy" id="500637"/>
    <lineage>
        <taxon>Bacteria</taxon>
        <taxon>Pseudomonadati</taxon>
        <taxon>Pseudomonadota</taxon>
        <taxon>Gammaproteobacteria</taxon>
        <taxon>Enterobacterales</taxon>
        <taxon>Morganellaceae</taxon>
        <taxon>Providencia</taxon>
    </lineage>
</organism>
<reference evidence="2" key="1">
    <citation type="submission" date="2009-12" db="EMBL/GenBank/DDBJ databases">
        <authorList>
            <person name="Weinstock G."/>
            <person name="Sodergren E."/>
            <person name="Clifton S."/>
            <person name="Fulton L."/>
            <person name="Fulton B."/>
            <person name="Courtney L."/>
            <person name="Fronick C."/>
            <person name="Harrison M."/>
            <person name="Strong C."/>
            <person name="Farmer C."/>
            <person name="Delahaunty K."/>
            <person name="Markovic C."/>
            <person name="Hall O."/>
            <person name="Minx P."/>
            <person name="Tomlinson C."/>
            <person name="Mitreva M."/>
            <person name="Nelson J."/>
            <person name="Hou S."/>
            <person name="Wollam A."/>
            <person name="Pepin K.H."/>
            <person name="Johnson M."/>
            <person name="Bhonagiri V."/>
            <person name="Nash W.E."/>
            <person name="Warren W."/>
            <person name="Chinwalla A."/>
            <person name="Mardis E.R."/>
            <person name="Wilson R.K."/>
        </authorList>
    </citation>
    <scope>NUCLEOTIDE SEQUENCE [LARGE SCALE GENOMIC DNA]</scope>
    <source>
        <strain evidence="2">DSM 4541</strain>
    </source>
</reference>
<gene>
    <name evidence="2" type="ORF">PROVRUST_06853</name>
</gene>
<dbReference type="HOGENOM" id="CLU_2846368_0_0_6"/>
<dbReference type="AlphaFoldDB" id="D1P3I2"/>
<protein>
    <recommendedName>
        <fullName evidence="1">HTH-like domain-containing protein</fullName>
    </recommendedName>
</protein>
<name>D1P3I2_9GAMM</name>